<feature type="region of interest" description="Disordered" evidence="1">
    <location>
        <begin position="83"/>
        <end position="106"/>
    </location>
</feature>
<evidence type="ECO:0000313" key="3">
    <source>
        <dbReference type="Proteomes" id="UP001146120"/>
    </source>
</evidence>
<proteinExistence type="predicted"/>
<evidence type="ECO:0000313" key="2">
    <source>
        <dbReference type="EMBL" id="DAZ92882.1"/>
    </source>
</evidence>
<name>A0AAV2YD62_9STRA</name>
<sequence>MRRGKFNNACNDVLRTSFPDLRIHDEAMRYLLQDMHVDPIDGNLHEALLVVFTAVAMVARAHKKTIKLDHLTAIIGTTACGLRKPAGGEGSDNEETVTDEDESEAELEVTESLAPTSLWNVKRVLSRCSEDRERRGNIPSGIIATLEKEQRALVRKVYIEDEAVEAGRRKKTH</sequence>
<keyword evidence="3" id="KW-1185">Reference proteome</keyword>
<dbReference type="AlphaFoldDB" id="A0AAV2YD62"/>
<dbReference type="EMBL" id="DAKRPA010000370">
    <property type="protein sequence ID" value="DAZ92882.1"/>
    <property type="molecule type" value="Genomic_DNA"/>
</dbReference>
<reference evidence="2" key="1">
    <citation type="submission" date="2022-11" db="EMBL/GenBank/DDBJ databases">
        <authorList>
            <person name="Morgan W.R."/>
            <person name="Tartar A."/>
        </authorList>
    </citation>
    <scope>NUCLEOTIDE SEQUENCE</scope>
    <source>
        <strain evidence="2">ARSEF 373</strain>
    </source>
</reference>
<protein>
    <submittedName>
        <fullName evidence="2">Uncharacterized protein</fullName>
    </submittedName>
</protein>
<comment type="caution">
    <text evidence="2">The sequence shown here is derived from an EMBL/GenBank/DDBJ whole genome shotgun (WGS) entry which is preliminary data.</text>
</comment>
<dbReference type="Proteomes" id="UP001146120">
    <property type="component" value="Unassembled WGS sequence"/>
</dbReference>
<feature type="compositionally biased region" description="Acidic residues" evidence="1">
    <location>
        <begin position="91"/>
        <end position="106"/>
    </location>
</feature>
<gene>
    <name evidence="2" type="ORF">N0F65_011716</name>
</gene>
<evidence type="ECO:0000256" key="1">
    <source>
        <dbReference type="SAM" id="MobiDB-lite"/>
    </source>
</evidence>
<accession>A0AAV2YD62</accession>
<organism evidence="2 3">
    <name type="scientific">Lagenidium giganteum</name>
    <dbReference type="NCBI Taxonomy" id="4803"/>
    <lineage>
        <taxon>Eukaryota</taxon>
        <taxon>Sar</taxon>
        <taxon>Stramenopiles</taxon>
        <taxon>Oomycota</taxon>
        <taxon>Peronosporomycetes</taxon>
        <taxon>Pythiales</taxon>
        <taxon>Pythiaceae</taxon>
    </lineage>
</organism>
<reference evidence="2" key="2">
    <citation type="journal article" date="2023" name="Microbiol Resour">
        <title>Decontamination and Annotation of the Draft Genome Sequence of the Oomycete Lagenidium giganteum ARSEF 373.</title>
        <authorList>
            <person name="Morgan W.R."/>
            <person name="Tartar A."/>
        </authorList>
    </citation>
    <scope>NUCLEOTIDE SEQUENCE</scope>
    <source>
        <strain evidence="2">ARSEF 373</strain>
    </source>
</reference>